<evidence type="ECO:0000313" key="2">
    <source>
        <dbReference type="Proteomes" id="UP000622707"/>
    </source>
</evidence>
<sequence>MRQQTPSTPATNRPHSYTADEELDLSCAWEPARHGAGREALRAYVEKEMPHLLRSYDSEFLVNAVESTRERLQRR</sequence>
<name>A0ABS1JVX6_9BURK</name>
<dbReference type="RefSeq" id="WP_201693100.1">
    <property type="nucleotide sequence ID" value="NZ_JAEQND010000018.1"/>
</dbReference>
<evidence type="ECO:0000313" key="1">
    <source>
        <dbReference type="EMBL" id="MBL0428465.1"/>
    </source>
</evidence>
<protein>
    <submittedName>
        <fullName evidence="1">Uncharacterized protein</fullName>
    </submittedName>
</protein>
<comment type="caution">
    <text evidence="1">The sequence shown here is derived from an EMBL/GenBank/DDBJ whole genome shotgun (WGS) entry which is preliminary data.</text>
</comment>
<dbReference type="Proteomes" id="UP000622707">
    <property type="component" value="Unassembled WGS sequence"/>
</dbReference>
<organism evidence="1 2">
    <name type="scientific">Ramlibacter alkalitolerans</name>
    <dbReference type="NCBI Taxonomy" id="2039631"/>
    <lineage>
        <taxon>Bacteria</taxon>
        <taxon>Pseudomonadati</taxon>
        <taxon>Pseudomonadota</taxon>
        <taxon>Betaproteobacteria</taxon>
        <taxon>Burkholderiales</taxon>
        <taxon>Comamonadaceae</taxon>
        <taxon>Ramlibacter</taxon>
    </lineage>
</organism>
<reference evidence="1 2" key="1">
    <citation type="journal article" date="2017" name="Int. J. Syst. Evol. Microbiol.">
        <title>Ramlibacter alkalitolerans sp. nov., alkali-tolerant bacterium isolated from soil of ginseng.</title>
        <authorList>
            <person name="Lee D.H."/>
            <person name="Cha C.J."/>
        </authorList>
    </citation>
    <scope>NUCLEOTIDE SEQUENCE [LARGE SCALE GENOMIC DNA]</scope>
    <source>
        <strain evidence="1 2">KACC 19305</strain>
    </source>
</reference>
<accession>A0ABS1JVX6</accession>
<gene>
    <name evidence="1" type="ORF">JI746_25395</name>
</gene>
<dbReference type="EMBL" id="JAEQND010000018">
    <property type="protein sequence ID" value="MBL0428465.1"/>
    <property type="molecule type" value="Genomic_DNA"/>
</dbReference>
<keyword evidence="2" id="KW-1185">Reference proteome</keyword>
<proteinExistence type="predicted"/>